<dbReference type="Gene3D" id="1.10.10.1710">
    <property type="entry name" value="Deoxyribodipyrimidine photolyase-related"/>
    <property type="match status" value="1"/>
</dbReference>
<accession>A0ABU0M791</accession>
<protein>
    <submittedName>
        <fullName evidence="1">Deoxyribodipyrimidine photolyase-related protein</fullName>
    </submittedName>
</protein>
<dbReference type="InterPro" id="IPR014729">
    <property type="entry name" value="Rossmann-like_a/b/a_fold"/>
</dbReference>
<evidence type="ECO:0000313" key="1">
    <source>
        <dbReference type="EMBL" id="MDQ0516816.1"/>
    </source>
</evidence>
<sequence>MASEGIRNLVLLLGDQLTRGISALQGFDPERDRILMAELAEETSYVPHHVQKIVLVLSAMRHFAEELRNEGLPLDYVALEDDGNSGSFTGELARAVKRLDPERIIVTEPGEWRLREVMEGWTERFARPVEIRPDTRFFASRERFASWAKGRRSFRMEHFYREMRRETGILMEGETPSGGRWNFDAENRKALPKGERVPRRHRVEPDAVTRAVIDMVRRRFPDNFGDLDGFGWAVTRKDALDALDRFVAELLPRFGDYQDAMKRGAPFLFHAVLSPYLNIGLLTAGEVCTAAETAWRDGRAPLNAVEGFVRQILGWREYVRGVYWLRMPDYPESNVLGADRPLPDFYWTGETDMACMAEAVAATRRHAYAHHIQRLMVTGNFALLAGIRPAEVEAWYLVVYADAFEWVELPNVHGMALFADGGLLASKPYAASGAYIDRMSDYCAGCAYDPRAKTGAKACPFNVLYWRFLSVNRDRLAGNPRMAMPYRTLDAMEAGQRAEVLRAAEAWLEKLDAAGSTYAAPRQAEQGDLFG</sequence>
<keyword evidence="2" id="KW-1185">Reference proteome</keyword>
<reference evidence="1 2" key="1">
    <citation type="submission" date="2023-07" db="EMBL/GenBank/DDBJ databases">
        <title>Genomic Encyclopedia of Type Strains, Phase IV (KMG-IV): sequencing the most valuable type-strain genomes for metagenomic binning, comparative biology and taxonomic classification.</title>
        <authorList>
            <person name="Goeker M."/>
        </authorList>
    </citation>
    <scope>NUCLEOTIDE SEQUENCE [LARGE SCALE GENOMIC DNA]</scope>
    <source>
        <strain evidence="1 2">B1-1</strain>
    </source>
</reference>
<dbReference type="Pfam" id="PF04244">
    <property type="entry name" value="DPRP"/>
    <property type="match status" value="1"/>
</dbReference>
<dbReference type="InterPro" id="IPR052551">
    <property type="entry name" value="UV-DNA_repair_photolyase"/>
</dbReference>
<dbReference type="Gene3D" id="1.25.40.80">
    <property type="match status" value="1"/>
</dbReference>
<dbReference type="InterPro" id="IPR036134">
    <property type="entry name" value="Crypto/Photolyase_FAD-like_sf"/>
</dbReference>
<dbReference type="InterPro" id="IPR007357">
    <property type="entry name" value="PhrB-like"/>
</dbReference>
<gene>
    <name evidence="1" type="ORF">QO015_002429</name>
</gene>
<dbReference type="Proteomes" id="UP001223743">
    <property type="component" value="Unassembled WGS sequence"/>
</dbReference>
<name>A0ABU0M791_9HYPH</name>
<comment type="caution">
    <text evidence="1">The sequence shown here is derived from an EMBL/GenBank/DDBJ whole genome shotgun (WGS) entry which is preliminary data.</text>
</comment>
<dbReference type="SUPFAM" id="SSF48173">
    <property type="entry name" value="Cryptochrome/photolyase FAD-binding domain"/>
    <property type="match status" value="1"/>
</dbReference>
<dbReference type="PANTHER" id="PTHR38657">
    <property type="entry name" value="SLR1343 PROTEIN"/>
    <property type="match status" value="1"/>
</dbReference>
<dbReference type="RefSeq" id="WP_307289969.1">
    <property type="nucleotide sequence ID" value="NZ_JAPKNF010000001.1"/>
</dbReference>
<proteinExistence type="predicted"/>
<dbReference type="Gene3D" id="1.10.579.10">
    <property type="entry name" value="DNA Cyclobutane Dipyrimidine Photolyase, subunit A, domain 3"/>
    <property type="match status" value="1"/>
</dbReference>
<dbReference type="PANTHER" id="PTHR38657:SF1">
    <property type="entry name" value="SLR1343 PROTEIN"/>
    <property type="match status" value="1"/>
</dbReference>
<evidence type="ECO:0000313" key="2">
    <source>
        <dbReference type="Proteomes" id="UP001223743"/>
    </source>
</evidence>
<dbReference type="Gene3D" id="3.40.50.620">
    <property type="entry name" value="HUPs"/>
    <property type="match status" value="1"/>
</dbReference>
<dbReference type="EMBL" id="JAUSWJ010000001">
    <property type="protein sequence ID" value="MDQ0516816.1"/>
    <property type="molecule type" value="Genomic_DNA"/>
</dbReference>
<organism evidence="1 2">
    <name type="scientific">Kaistia geumhonensis</name>
    <dbReference type="NCBI Taxonomy" id="410839"/>
    <lineage>
        <taxon>Bacteria</taxon>
        <taxon>Pseudomonadati</taxon>
        <taxon>Pseudomonadota</taxon>
        <taxon>Alphaproteobacteria</taxon>
        <taxon>Hyphomicrobiales</taxon>
        <taxon>Kaistiaceae</taxon>
        <taxon>Kaistia</taxon>
    </lineage>
</organism>